<dbReference type="EnsemblPlants" id="TuG1812G0300001795.01.T01">
    <property type="protein sequence ID" value="TuG1812G0300001795.01.T01"/>
    <property type="gene ID" value="TuG1812G0300001795.01"/>
</dbReference>
<dbReference type="AlphaFoldDB" id="A0A8R7TTA5"/>
<reference evidence="2" key="1">
    <citation type="journal article" date="2013" name="Nature">
        <title>Draft genome of the wheat A-genome progenitor Triticum urartu.</title>
        <authorList>
            <person name="Ling H.Q."/>
            <person name="Zhao S."/>
            <person name="Liu D."/>
            <person name="Wang J."/>
            <person name="Sun H."/>
            <person name="Zhang C."/>
            <person name="Fan H."/>
            <person name="Li D."/>
            <person name="Dong L."/>
            <person name="Tao Y."/>
            <person name="Gao C."/>
            <person name="Wu H."/>
            <person name="Li Y."/>
            <person name="Cui Y."/>
            <person name="Guo X."/>
            <person name="Zheng S."/>
            <person name="Wang B."/>
            <person name="Yu K."/>
            <person name="Liang Q."/>
            <person name="Yang W."/>
            <person name="Lou X."/>
            <person name="Chen J."/>
            <person name="Feng M."/>
            <person name="Jian J."/>
            <person name="Zhang X."/>
            <person name="Luo G."/>
            <person name="Jiang Y."/>
            <person name="Liu J."/>
            <person name="Wang Z."/>
            <person name="Sha Y."/>
            <person name="Zhang B."/>
            <person name="Wu H."/>
            <person name="Tang D."/>
            <person name="Shen Q."/>
            <person name="Xue P."/>
            <person name="Zou S."/>
            <person name="Wang X."/>
            <person name="Liu X."/>
            <person name="Wang F."/>
            <person name="Yang Y."/>
            <person name="An X."/>
            <person name="Dong Z."/>
            <person name="Zhang K."/>
            <person name="Zhang X."/>
            <person name="Luo M.C."/>
            <person name="Dvorak J."/>
            <person name="Tong Y."/>
            <person name="Wang J."/>
            <person name="Yang H."/>
            <person name="Li Z."/>
            <person name="Wang D."/>
            <person name="Zhang A."/>
            <person name="Wang J."/>
        </authorList>
    </citation>
    <scope>NUCLEOTIDE SEQUENCE</scope>
    <source>
        <strain evidence="2">cv. G1812</strain>
    </source>
</reference>
<organism evidence="1 2">
    <name type="scientific">Triticum urartu</name>
    <name type="common">Red wild einkorn</name>
    <name type="synonym">Crithodium urartu</name>
    <dbReference type="NCBI Taxonomy" id="4572"/>
    <lineage>
        <taxon>Eukaryota</taxon>
        <taxon>Viridiplantae</taxon>
        <taxon>Streptophyta</taxon>
        <taxon>Embryophyta</taxon>
        <taxon>Tracheophyta</taxon>
        <taxon>Spermatophyta</taxon>
        <taxon>Magnoliopsida</taxon>
        <taxon>Liliopsida</taxon>
        <taxon>Poales</taxon>
        <taxon>Poaceae</taxon>
        <taxon>BOP clade</taxon>
        <taxon>Pooideae</taxon>
        <taxon>Triticodae</taxon>
        <taxon>Triticeae</taxon>
        <taxon>Triticinae</taxon>
        <taxon>Triticum</taxon>
    </lineage>
</organism>
<reference evidence="1" key="2">
    <citation type="submission" date="2018-03" db="EMBL/GenBank/DDBJ databases">
        <title>The Triticum urartu genome reveals the dynamic nature of wheat genome evolution.</title>
        <authorList>
            <person name="Ling H."/>
            <person name="Ma B."/>
            <person name="Shi X."/>
            <person name="Liu H."/>
            <person name="Dong L."/>
            <person name="Sun H."/>
            <person name="Cao Y."/>
            <person name="Gao Q."/>
            <person name="Zheng S."/>
            <person name="Li Y."/>
            <person name="Yu Y."/>
            <person name="Du H."/>
            <person name="Qi M."/>
            <person name="Li Y."/>
            <person name="Yu H."/>
            <person name="Cui Y."/>
            <person name="Wang N."/>
            <person name="Chen C."/>
            <person name="Wu H."/>
            <person name="Zhao Y."/>
            <person name="Zhang J."/>
            <person name="Li Y."/>
            <person name="Zhou W."/>
            <person name="Zhang B."/>
            <person name="Hu W."/>
            <person name="Eijk M."/>
            <person name="Tang J."/>
            <person name="Witsenboer H."/>
            <person name="Zhao S."/>
            <person name="Li Z."/>
            <person name="Zhang A."/>
            <person name="Wang D."/>
            <person name="Liang C."/>
        </authorList>
    </citation>
    <scope>NUCLEOTIDE SEQUENCE [LARGE SCALE GENOMIC DNA]</scope>
    <source>
        <strain evidence="1">cv. G1812</strain>
    </source>
</reference>
<reference evidence="1" key="3">
    <citation type="submission" date="2022-06" db="UniProtKB">
        <authorList>
            <consortium name="EnsemblPlants"/>
        </authorList>
    </citation>
    <scope>IDENTIFICATION</scope>
</reference>
<dbReference type="Gramene" id="TuG1812G0300001795.01.T01">
    <property type="protein sequence ID" value="TuG1812G0300001795.01.T01"/>
    <property type="gene ID" value="TuG1812G0300001795.01"/>
</dbReference>
<accession>A0A8R7TTA5</accession>
<sequence>MSRQSGHGSSTLTLHVRNTLSLYRYRSCRMQLRLEGRHRRGTDASLPSAWSCKWKKANHHGRQGRKRRL</sequence>
<evidence type="ECO:0000313" key="2">
    <source>
        <dbReference type="Proteomes" id="UP000015106"/>
    </source>
</evidence>
<keyword evidence="2" id="KW-1185">Reference proteome</keyword>
<protein>
    <submittedName>
        <fullName evidence="1">Uncharacterized protein</fullName>
    </submittedName>
</protein>
<proteinExistence type="predicted"/>
<evidence type="ECO:0000313" key="1">
    <source>
        <dbReference type="EnsemblPlants" id="TuG1812G0300001795.01.T01"/>
    </source>
</evidence>
<name>A0A8R7TTA5_TRIUA</name>
<dbReference type="Proteomes" id="UP000015106">
    <property type="component" value="Chromosome 3"/>
</dbReference>